<feature type="binding site" evidence="11">
    <location>
        <position position="260"/>
    </location>
    <ligand>
        <name>Mg(2+)</name>
        <dbReference type="ChEBI" id="CHEBI:18420"/>
        <label>1</label>
    </ligand>
</feature>
<feature type="binding site" evidence="11">
    <location>
        <begin position="211"/>
        <end position="213"/>
    </location>
    <ligand>
        <name>ATP</name>
        <dbReference type="ChEBI" id="CHEBI:30616"/>
    </ligand>
</feature>
<dbReference type="EC" id="6.3.2.-" evidence="11"/>
<evidence type="ECO:0000256" key="2">
    <source>
        <dbReference type="ARBA" id="ARBA00022598"/>
    </source>
</evidence>
<dbReference type="InterPro" id="IPR011761">
    <property type="entry name" value="ATP-grasp"/>
</dbReference>
<dbReference type="Proteomes" id="UP000018542">
    <property type="component" value="Chromosome"/>
</dbReference>
<feature type="binding site" evidence="11">
    <location>
        <position position="262"/>
    </location>
    <ligand>
        <name>Mg(2+)</name>
        <dbReference type="ChEBI" id="CHEBI:18420"/>
        <label>2</label>
    </ligand>
</feature>
<evidence type="ECO:0000256" key="11">
    <source>
        <dbReference type="HAMAP-Rule" id="MF_01552"/>
    </source>
</evidence>
<keyword evidence="7 11" id="KW-0648">Protein biosynthesis</keyword>
<dbReference type="HOGENOM" id="CLU_054353_0_1_5"/>
<feature type="binding site" evidence="11">
    <location>
        <position position="248"/>
    </location>
    <ligand>
        <name>Mn(2+)</name>
        <dbReference type="ChEBI" id="CHEBI:29035"/>
        <label>1</label>
    </ligand>
</feature>
<evidence type="ECO:0000256" key="9">
    <source>
        <dbReference type="ARBA" id="ARBA00061239"/>
    </source>
</evidence>
<dbReference type="Gene3D" id="3.30.1490.20">
    <property type="entry name" value="ATP-grasp fold, A domain"/>
    <property type="match status" value="1"/>
</dbReference>
<dbReference type="RefSeq" id="WP_023788392.1">
    <property type="nucleotide sequence ID" value="NC_022997.1"/>
</dbReference>
<feature type="binding site" evidence="11">
    <location>
        <position position="262"/>
    </location>
    <ligand>
        <name>Mn(2+)</name>
        <dbReference type="ChEBI" id="CHEBI:29035"/>
        <label>2</label>
    </ligand>
</feature>
<keyword evidence="14" id="KW-1185">Reference proteome</keyword>
<keyword evidence="4 11" id="KW-0547">Nucleotide-binding</keyword>
<evidence type="ECO:0000256" key="8">
    <source>
        <dbReference type="ARBA" id="ARBA00023211"/>
    </source>
</evidence>
<evidence type="ECO:0000256" key="5">
    <source>
        <dbReference type="ARBA" id="ARBA00022840"/>
    </source>
</evidence>
<protein>
    <recommendedName>
        <fullName evidence="10 11">Probable alpha-L-glutamate ligase</fullName>
        <ecNumber evidence="11">6.3.2.-</ecNumber>
    </recommendedName>
</protein>
<feature type="domain" description="ATP-grasp" evidence="12">
    <location>
        <begin position="104"/>
        <end position="287"/>
    </location>
</feature>
<feature type="binding site" evidence="11">
    <location>
        <position position="260"/>
    </location>
    <ligand>
        <name>Mg(2+)</name>
        <dbReference type="ChEBI" id="CHEBI:18420"/>
        <label>2</label>
    </ligand>
</feature>
<dbReference type="Gene3D" id="3.30.470.20">
    <property type="entry name" value="ATP-grasp fold, B domain"/>
    <property type="match status" value="1"/>
</dbReference>
<keyword evidence="5 11" id="KW-0067">ATP-binding</keyword>
<comment type="cofactor">
    <cofactor evidence="11">
        <name>Mg(2+)</name>
        <dbReference type="ChEBI" id="CHEBI:18420"/>
    </cofactor>
    <cofactor evidence="11">
        <name>Mn(2+)</name>
        <dbReference type="ChEBI" id="CHEBI:29035"/>
    </cofactor>
    <text evidence="11">Binds 2 magnesium or manganese ions per subunit.</text>
</comment>
<dbReference type="STRING" id="1029756.W911_15445"/>
<reference evidence="13 14" key="1">
    <citation type="journal article" date="2014" name="Genome Announc.">
        <title>Complete Genome Sequence of Hyphomicrobium nitrativorans Strain NL23, a Denitrifying Bacterium Isolated from Biofilm of a Methanol-Fed Denitrification System Treating Seawater at the Montreal Biodome.</title>
        <authorList>
            <person name="Martineau C."/>
            <person name="Villeneuve C."/>
            <person name="Mauffrey F."/>
            <person name="Villemur R."/>
        </authorList>
    </citation>
    <scope>NUCLEOTIDE SEQUENCE [LARGE SCALE GENOMIC DNA]</scope>
    <source>
        <strain evidence="13">NL23</strain>
    </source>
</reference>
<evidence type="ECO:0000256" key="3">
    <source>
        <dbReference type="ARBA" id="ARBA00022723"/>
    </source>
</evidence>
<feature type="binding site" evidence="11">
    <location>
        <position position="260"/>
    </location>
    <ligand>
        <name>Mn(2+)</name>
        <dbReference type="ChEBI" id="CHEBI:29035"/>
        <label>1</label>
    </ligand>
</feature>
<dbReference type="GO" id="GO:0009432">
    <property type="term" value="P:SOS response"/>
    <property type="evidence" value="ECO:0007669"/>
    <property type="project" value="TreeGrafter"/>
</dbReference>
<evidence type="ECO:0000256" key="1">
    <source>
        <dbReference type="ARBA" id="ARBA00001936"/>
    </source>
</evidence>
<feature type="binding site" evidence="11">
    <location>
        <position position="187"/>
    </location>
    <ligand>
        <name>ATP</name>
        <dbReference type="ChEBI" id="CHEBI:30616"/>
    </ligand>
</feature>
<name>V5SF32_9HYPH</name>
<dbReference type="NCBIfam" id="TIGR00768">
    <property type="entry name" value="rimK_fam"/>
    <property type="match status" value="1"/>
</dbReference>
<dbReference type="KEGG" id="hni:W911_15445"/>
<dbReference type="EMBL" id="CP006912">
    <property type="protein sequence ID" value="AHB49476.1"/>
    <property type="molecule type" value="Genomic_DNA"/>
</dbReference>
<evidence type="ECO:0000313" key="14">
    <source>
        <dbReference type="Proteomes" id="UP000018542"/>
    </source>
</evidence>
<evidence type="ECO:0000256" key="7">
    <source>
        <dbReference type="ARBA" id="ARBA00022917"/>
    </source>
</evidence>
<evidence type="ECO:0000256" key="4">
    <source>
        <dbReference type="ARBA" id="ARBA00022741"/>
    </source>
</evidence>
<dbReference type="PANTHER" id="PTHR21621">
    <property type="entry name" value="RIBOSOMAL PROTEIN S6 MODIFICATION PROTEIN"/>
    <property type="match status" value="1"/>
</dbReference>
<accession>V5SF32</accession>
<dbReference type="Pfam" id="PF18030">
    <property type="entry name" value="Rimk_N"/>
    <property type="match status" value="1"/>
</dbReference>
<dbReference type="FunFam" id="3.30.470.20:FF:000058">
    <property type="entry name" value="Alpha-aminoadipate--LysW ligase LysX protein"/>
    <property type="match status" value="1"/>
</dbReference>
<dbReference type="OrthoDB" id="3865600at2"/>
<dbReference type="GO" id="GO:0005737">
    <property type="term" value="C:cytoplasm"/>
    <property type="evidence" value="ECO:0007669"/>
    <property type="project" value="TreeGrafter"/>
</dbReference>
<feature type="binding site" evidence="11">
    <location>
        <begin position="178"/>
        <end position="179"/>
    </location>
    <ligand>
        <name>ATP</name>
        <dbReference type="ChEBI" id="CHEBI:30616"/>
    </ligand>
</feature>
<dbReference type="SUPFAM" id="SSF56059">
    <property type="entry name" value="Glutathione synthetase ATP-binding domain-like"/>
    <property type="match status" value="1"/>
</dbReference>
<dbReference type="AlphaFoldDB" id="V5SF32"/>
<evidence type="ECO:0000313" key="13">
    <source>
        <dbReference type="EMBL" id="AHB49476.1"/>
    </source>
</evidence>
<dbReference type="NCBIfam" id="NF007764">
    <property type="entry name" value="PRK10446.1"/>
    <property type="match status" value="1"/>
</dbReference>
<proteinExistence type="inferred from homology"/>
<dbReference type="FunFam" id="3.30.1490.20:FF:000005">
    <property type="entry name" value="Probable alpha-L-glutamate ligase 1"/>
    <property type="match status" value="1"/>
</dbReference>
<feature type="binding site" evidence="11">
    <location>
        <position position="248"/>
    </location>
    <ligand>
        <name>Mg(2+)</name>
        <dbReference type="ChEBI" id="CHEBI:18420"/>
        <label>1</label>
    </ligand>
</feature>
<dbReference type="GO" id="GO:0046872">
    <property type="term" value="F:metal ion binding"/>
    <property type="evidence" value="ECO:0007669"/>
    <property type="project" value="UniProtKB-KW"/>
</dbReference>
<dbReference type="PATRIC" id="fig|1029756.8.peg.3219"/>
<feature type="binding site" evidence="11">
    <location>
        <position position="260"/>
    </location>
    <ligand>
        <name>Mn(2+)</name>
        <dbReference type="ChEBI" id="CHEBI:29035"/>
        <label>2</label>
    </ligand>
</feature>
<keyword evidence="6 11" id="KW-0460">Magnesium</keyword>
<dbReference type="GO" id="GO:0006412">
    <property type="term" value="P:translation"/>
    <property type="evidence" value="ECO:0007669"/>
    <property type="project" value="UniProtKB-KW"/>
</dbReference>
<evidence type="ECO:0000256" key="10">
    <source>
        <dbReference type="ARBA" id="ARBA00072141"/>
    </source>
</evidence>
<comment type="similarity">
    <text evidence="11">Belongs to the RimK family.</text>
</comment>
<evidence type="ECO:0000256" key="6">
    <source>
        <dbReference type="ARBA" id="ARBA00022842"/>
    </source>
</evidence>
<feature type="binding site" evidence="11">
    <location>
        <position position="141"/>
    </location>
    <ligand>
        <name>ATP</name>
        <dbReference type="ChEBI" id="CHEBI:30616"/>
    </ligand>
</feature>
<comment type="similarity">
    <text evidence="9">In the C-terminal section; belongs to the RimK family.</text>
</comment>
<keyword evidence="2 11" id="KW-0436">Ligase</keyword>
<sequence length="302" mass="31930">MRLAMLARNAGLYSHQRLVEAAEARGHTLDVINTLHVHMNITSNRPVLRYGGKSLPLYDAVIPRIGASITHYGLAVLRQFEMQGVFPLNESVAIGRARDKLRALQLLARAGIGLPVTAFAHGPRKAEDVIKEVGGTPVVIKLVEGTQGMGVILAETEASAKSIVEAFSAANINILVQEYIAEAEGRDVRALVVGGRVVAAMERVGKTGEFRSNLHRGGITAEANITEEEQSTAVHAASVLGLNVAGVDMLRSNRGPMVVEVNASPGLKGIERATNVDVAGEIIAFIEASAAHGATETKGQKG</sequence>
<dbReference type="InterPro" id="IPR013651">
    <property type="entry name" value="ATP-grasp_RimK-type"/>
</dbReference>
<evidence type="ECO:0000259" key="12">
    <source>
        <dbReference type="PROSITE" id="PS50975"/>
    </source>
</evidence>
<dbReference type="HAMAP" id="MF_01552">
    <property type="entry name" value="RimK"/>
    <property type="match status" value="1"/>
</dbReference>
<gene>
    <name evidence="11" type="primary">rimK</name>
    <name evidence="13" type="ORF">W911_15445</name>
</gene>
<dbReference type="InterPro" id="IPR013815">
    <property type="entry name" value="ATP_grasp_subdomain_1"/>
</dbReference>
<dbReference type="InterPro" id="IPR041107">
    <property type="entry name" value="Rimk_N"/>
</dbReference>
<dbReference type="Gene3D" id="3.40.50.20">
    <property type="match status" value="1"/>
</dbReference>
<keyword evidence="8 11" id="KW-0464">Manganese</keyword>
<dbReference type="GO" id="GO:0018169">
    <property type="term" value="F:ribosomal S6-glutamic acid ligase activity"/>
    <property type="evidence" value="ECO:0007669"/>
    <property type="project" value="TreeGrafter"/>
</dbReference>
<organism evidence="13 14">
    <name type="scientific">Hyphomicrobium nitrativorans NL23</name>
    <dbReference type="NCBI Taxonomy" id="1029756"/>
    <lineage>
        <taxon>Bacteria</taxon>
        <taxon>Pseudomonadati</taxon>
        <taxon>Pseudomonadota</taxon>
        <taxon>Alphaproteobacteria</taxon>
        <taxon>Hyphomicrobiales</taxon>
        <taxon>Hyphomicrobiaceae</taxon>
        <taxon>Hyphomicrobium</taxon>
    </lineage>
</organism>
<dbReference type="Pfam" id="PF08443">
    <property type="entry name" value="RimK"/>
    <property type="match status" value="1"/>
</dbReference>
<comment type="cofactor">
    <cofactor evidence="1">
        <name>Mn(2+)</name>
        <dbReference type="ChEBI" id="CHEBI:29035"/>
    </cofactor>
</comment>
<dbReference type="InterPro" id="IPR004666">
    <property type="entry name" value="Rp_bS6_RimK/Lys_biosynth_LsyX"/>
</dbReference>
<dbReference type="PANTHER" id="PTHR21621:SF7">
    <property type="entry name" value="RIBOSOMAL PROTEIN BS6--L-GLUTAMATE LIGASE"/>
    <property type="match status" value="1"/>
</dbReference>
<dbReference type="InterPro" id="IPR023533">
    <property type="entry name" value="RimK"/>
</dbReference>
<keyword evidence="3 11" id="KW-0479">Metal-binding</keyword>
<dbReference type="GO" id="GO:0005524">
    <property type="term" value="F:ATP binding"/>
    <property type="evidence" value="ECO:0007669"/>
    <property type="project" value="UniProtKB-UniRule"/>
</dbReference>
<dbReference type="PROSITE" id="PS50975">
    <property type="entry name" value="ATP_GRASP"/>
    <property type="match status" value="1"/>
</dbReference>